<dbReference type="EMBL" id="QTJU01000002">
    <property type="protein sequence ID" value="RFM29025.1"/>
    <property type="molecule type" value="Genomic_DNA"/>
</dbReference>
<dbReference type="InterPro" id="IPR006311">
    <property type="entry name" value="TAT_signal"/>
</dbReference>
<organism evidence="2 3">
    <name type="scientific">Deminuibacter soli</name>
    <dbReference type="NCBI Taxonomy" id="2291815"/>
    <lineage>
        <taxon>Bacteria</taxon>
        <taxon>Pseudomonadati</taxon>
        <taxon>Bacteroidota</taxon>
        <taxon>Chitinophagia</taxon>
        <taxon>Chitinophagales</taxon>
        <taxon>Chitinophagaceae</taxon>
        <taxon>Deminuibacter</taxon>
    </lineage>
</organism>
<gene>
    <name evidence="2" type="ORF">DXN05_09685</name>
</gene>
<dbReference type="InterPro" id="IPR025419">
    <property type="entry name" value="DUF4142"/>
</dbReference>
<evidence type="ECO:0000259" key="1">
    <source>
        <dbReference type="Pfam" id="PF13628"/>
    </source>
</evidence>
<proteinExistence type="predicted"/>
<protein>
    <submittedName>
        <fullName evidence="2">DUF4142 domain-containing protein</fullName>
    </submittedName>
</protein>
<name>A0A3E1NM72_9BACT</name>
<dbReference type="PROSITE" id="PS51318">
    <property type="entry name" value="TAT"/>
    <property type="match status" value="1"/>
</dbReference>
<dbReference type="RefSeq" id="WP_116847009.1">
    <property type="nucleotide sequence ID" value="NZ_QTJU01000002.1"/>
</dbReference>
<dbReference type="OrthoDB" id="7281440at2"/>
<keyword evidence="3" id="KW-1185">Reference proteome</keyword>
<evidence type="ECO:0000313" key="3">
    <source>
        <dbReference type="Proteomes" id="UP000261284"/>
    </source>
</evidence>
<accession>A0A3E1NM72</accession>
<dbReference type="Pfam" id="PF13628">
    <property type="entry name" value="DUF4142"/>
    <property type="match status" value="1"/>
</dbReference>
<sequence>MNLQENDQRRDFLKKSATIIAGLSMSGALLSSFHANGRNIRQLTGGTAITEDKFRSEVMPRAQLSILASQLAVDKAMQKNAKEFAGFELEEAIAVVKVLNDTQTPVPPMSEEGKALIEQLKSSSGNDFDKLYMQAQLSNHEFLRDLAKTYLGDAKGKTSPGEKETQHLATLALFAFNEHVALCKRIYGEVS</sequence>
<dbReference type="Proteomes" id="UP000261284">
    <property type="component" value="Unassembled WGS sequence"/>
</dbReference>
<feature type="domain" description="DUF4142" evidence="1">
    <location>
        <begin position="53"/>
        <end position="151"/>
    </location>
</feature>
<reference evidence="2 3" key="1">
    <citation type="submission" date="2018-08" db="EMBL/GenBank/DDBJ databases">
        <title>Chitinophagaceae sp. K23C18032701, a novel bacterium isolated from forest soil.</title>
        <authorList>
            <person name="Wang C."/>
        </authorList>
    </citation>
    <scope>NUCLEOTIDE SEQUENCE [LARGE SCALE GENOMIC DNA]</scope>
    <source>
        <strain evidence="2 3">K23C18032701</strain>
    </source>
</reference>
<comment type="caution">
    <text evidence="2">The sequence shown here is derived from an EMBL/GenBank/DDBJ whole genome shotgun (WGS) entry which is preliminary data.</text>
</comment>
<evidence type="ECO:0000313" key="2">
    <source>
        <dbReference type="EMBL" id="RFM29025.1"/>
    </source>
</evidence>
<dbReference type="AlphaFoldDB" id="A0A3E1NM72"/>